<feature type="chain" id="PRO_5035316220" evidence="1">
    <location>
        <begin position="26"/>
        <end position="76"/>
    </location>
</feature>
<evidence type="ECO:0000313" key="3">
    <source>
        <dbReference type="Proteomes" id="UP000612585"/>
    </source>
</evidence>
<sequence>MLKRCLLTAAFAVAMLTAGASPAAAIPPGEQLLVINYYSSGDRQSLIGQKWRGCPGQAPGQWGQTSTHLDFHTVPC</sequence>
<proteinExistence type="predicted"/>
<dbReference type="InterPro" id="IPR046256">
    <property type="entry name" value="DUF6289"/>
</dbReference>
<protein>
    <submittedName>
        <fullName evidence="2">Uncharacterized protein</fullName>
    </submittedName>
</protein>
<gene>
    <name evidence="2" type="ORF">Vau01_047790</name>
</gene>
<dbReference type="Proteomes" id="UP000612585">
    <property type="component" value="Unassembled WGS sequence"/>
</dbReference>
<dbReference type="Pfam" id="PF19806">
    <property type="entry name" value="DUF6289"/>
    <property type="match status" value="1"/>
</dbReference>
<name>A0A8J3Z9D5_9ACTN</name>
<reference evidence="2" key="1">
    <citation type="submission" date="2021-01" db="EMBL/GenBank/DDBJ databases">
        <title>Whole genome shotgun sequence of Virgisporangium aurantiacum NBRC 16421.</title>
        <authorList>
            <person name="Komaki H."/>
            <person name="Tamura T."/>
        </authorList>
    </citation>
    <scope>NUCLEOTIDE SEQUENCE</scope>
    <source>
        <strain evidence="2">NBRC 16421</strain>
    </source>
</reference>
<keyword evidence="1" id="KW-0732">Signal</keyword>
<dbReference type="AlphaFoldDB" id="A0A8J3Z9D5"/>
<comment type="caution">
    <text evidence="2">The sequence shown here is derived from an EMBL/GenBank/DDBJ whole genome shotgun (WGS) entry which is preliminary data.</text>
</comment>
<keyword evidence="3" id="KW-1185">Reference proteome</keyword>
<accession>A0A8J3Z9D5</accession>
<evidence type="ECO:0000313" key="2">
    <source>
        <dbReference type="EMBL" id="GIJ57263.1"/>
    </source>
</evidence>
<organism evidence="2 3">
    <name type="scientific">Virgisporangium aurantiacum</name>
    <dbReference type="NCBI Taxonomy" id="175570"/>
    <lineage>
        <taxon>Bacteria</taxon>
        <taxon>Bacillati</taxon>
        <taxon>Actinomycetota</taxon>
        <taxon>Actinomycetes</taxon>
        <taxon>Micromonosporales</taxon>
        <taxon>Micromonosporaceae</taxon>
        <taxon>Virgisporangium</taxon>
    </lineage>
</organism>
<feature type="signal peptide" evidence="1">
    <location>
        <begin position="1"/>
        <end position="25"/>
    </location>
</feature>
<dbReference type="EMBL" id="BOPG01000030">
    <property type="protein sequence ID" value="GIJ57263.1"/>
    <property type="molecule type" value="Genomic_DNA"/>
</dbReference>
<dbReference type="RefSeq" id="WP_203996459.1">
    <property type="nucleotide sequence ID" value="NZ_BOPG01000030.1"/>
</dbReference>
<evidence type="ECO:0000256" key="1">
    <source>
        <dbReference type="SAM" id="SignalP"/>
    </source>
</evidence>